<evidence type="ECO:0000256" key="10">
    <source>
        <dbReference type="ARBA" id="ARBA00023242"/>
    </source>
</evidence>
<evidence type="ECO:0000256" key="4">
    <source>
        <dbReference type="ARBA" id="ARBA00022603"/>
    </source>
</evidence>
<evidence type="ECO:0000259" key="13">
    <source>
        <dbReference type="PROSITE" id="PS51215"/>
    </source>
</evidence>
<dbReference type="PROSITE" id="PS51578">
    <property type="entry name" value="SAM_MT43_SET2_2"/>
    <property type="match status" value="1"/>
</dbReference>
<dbReference type="Gene3D" id="3.30.40.10">
    <property type="entry name" value="Zinc/RING finger domain, C3HC4 (zinc finger)"/>
    <property type="match status" value="1"/>
</dbReference>
<evidence type="ECO:0000256" key="5">
    <source>
        <dbReference type="ARBA" id="ARBA00022679"/>
    </source>
</evidence>
<dbReference type="PROSITE" id="PS50280">
    <property type="entry name" value="SET"/>
    <property type="match status" value="1"/>
</dbReference>
<dbReference type="GO" id="GO:0008270">
    <property type="term" value="F:zinc ion binding"/>
    <property type="evidence" value="ECO:0007669"/>
    <property type="project" value="UniProtKB-KW"/>
</dbReference>
<dbReference type="SMART" id="SM00508">
    <property type="entry name" value="PostSET"/>
    <property type="match status" value="1"/>
</dbReference>
<feature type="domain" description="SET" evidence="11">
    <location>
        <begin position="350"/>
        <end position="467"/>
    </location>
</feature>
<protein>
    <submittedName>
        <fullName evidence="14">ASHR3</fullName>
    </submittedName>
</protein>
<dbReference type="InterPro" id="IPR001214">
    <property type="entry name" value="SET_dom"/>
</dbReference>
<dbReference type="InterPro" id="IPR047893">
    <property type="entry name" value="ASHR3-like_SET"/>
</dbReference>
<keyword evidence="6" id="KW-0949">S-adenosyl-L-methionine</keyword>
<keyword evidence="9" id="KW-0862">Zinc</keyword>
<comment type="subcellular location">
    <subcellularLocation>
        <location evidence="2">Chromosome</location>
    </subcellularLocation>
    <subcellularLocation>
        <location evidence="1">Nucleus</location>
    </subcellularLocation>
</comment>
<keyword evidence="4" id="KW-0489">Methyltransferase</keyword>
<dbReference type="FunFam" id="2.170.270.10:FF:000043">
    <property type="entry name" value="Histone-lysine N-methyltransferase"/>
    <property type="match status" value="1"/>
</dbReference>
<dbReference type="InterPro" id="IPR003616">
    <property type="entry name" value="Post-SET_dom"/>
</dbReference>
<dbReference type="SMART" id="SM00249">
    <property type="entry name" value="PHD"/>
    <property type="match status" value="2"/>
</dbReference>
<dbReference type="Pfam" id="PF00856">
    <property type="entry name" value="SET"/>
    <property type="match status" value="1"/>
</dbReference>
<dbReference type="InterPro" id="IPR025787">
    <property type="entry name" value="Hist-Lys_N-MeTrfase_SET2_plant"/>
</dbReference>
<dbReference type="InterPro" id="IPR046341">
    <property type="entry name" value="SET_dom_sf"/>
</dbReference>
<dbReference type="PANTHER" id="PTHR22884">
    <property type="entry name" value="SET DOMAIN PROTEINS"/>
    <property type="match status" value="1"/>
</dbReference>
<dbReference type="InterPro" id="IPR001965">
    <property type="entry name" value="Znf_PHD"/>
</dbReference>
<evidence type="ECO:0000256" key="7">
    <source>
        <dbReference type="ARBA" id="ARBA00022723"/>
    </source>
</evidence>
<dbReference type="Gene3D" id="2.170.270.10">
    <property type="entry name" value="SET domain"/>
    <property type="match status" value="1"/>
</dbReference>
<evidence type="ECO:0000256" key="8">
    <source>
        <dbReference type="ARBA" id="ARBA00022771"/>
    </source>
</evidence>
<dbReference type="InterPro" id="IPR006560">
    <property type="entry name" value="AWS_dom"/>
</dbReference>
<evidence type="ECO:0000256" key="1">
    <source>
        <dbReference type="ARBA" id="ARBA00004123"/>
    </source>
</evidence>
<dbReference type="CDD" id="cd19175">
    <property type="entry name" value="SET_ASHR3-like"/>
    <property type="match status" value="1"/>
</dbReference>
<dbReference type="EMBL" id="MW167779">
    <property type="protein sequence ID" value="QWT77158.1"/>
    <property type="molecule type" value="mRNA"/>
</dbReference>
<keyword evidence="5" id="KW-0808">Transferase</keyword>
<dbReference type="GO" id="GO:0005634">
    <property type="term" value="C:nucleus"/>
    <property type="evidence" value="ECO:0007669"/>
    <property type="project" value="UniProtKB-SubCell"/>
</dbReference>
<dbReference type="PROSITE" id="PS50868">
    <property type="entry name" value="POST_SET"/>
    <property type="match status" value="1"/>
</dbReference>
<accession>A0A8F2FBR0</accession>
<evidence type="ECO:0000256" key="9">
    <source>
        <dbReference type="ARBA" id="ARBA00022833"/>
    </source>
</evidence>
<evidence type="ECO:0000256" key="3">
    <source>
        <dbReference type="ARBA" id="ARBA00022454"/>
    </source>
</evidence>
<feature type="domain" description="Post-SET" evidence="12">
    <location>
        <begin position="473"/>
        <end position="489"/>
    </location>
</feature>
<keyword evidence="10" id="KW-0539">Nucleus</keyword>
<evidence type="ECO:0000256" key="6">
    <source>
        <dbReference type="ARBA" id="ARBA00022691"/>
    </source>
</evidence>
<reference evidence="14" key="1">
    <citation type="journal article" date="2021" name="Mol. Plant Microbe Interact.">
        <title>The natural antisense transcript DONE40 derived from the lncRNA ENOD40 locus interacts with SET domain protein ASHR3 during inception of symbiosis in Arachis hypogaea.</title>
        <authorList>
            <person name="Ganguly P."/>
            <person name="Roy D."/>
            <person name="Das T."/>
            <person name="Kundu A."/>
            <person name="Ghosh Z."/>
            <person name="Cartieaux F."/>
            <person name="DasGupta M."/>
        </authorList>
    </citation>
    <scope>NUCLEOTIDE SEQUENCE</scope>
    <source>
        <tissue evidence="14">Nodulated root</tissue>
    </source>
</reference>
<dbReference type="GO" id="GO:0005694">
    <property type="term" value="C:chromosome"/>
    <property type="evidence" value="ECO:0007669"/>
    <property type="project" value="UniProtKB-SubCell"/>
</dbReference>
<evidence type="ECO:0000259" key="12">
    <source>
        <dbReference type="PROSITE" id="PS50868"/>
    </source>
</evidence>
<dbReference type="InterPro" id="IPR013083">
    <property type="entry name" value="Znf_RING/FYVE/PHD"/>
</dbReference>
<dbReference type="GO" id="GO:0032259">
    <property type="term" value="P:methylation"/>
    <property type="evidence" value="ECO:0007669"/>
    <property type="project" value="UniProtKB-KW"/>
</dbReference>
<keyword evidence="3" id="KW-0158">Chromosome</keyword>
<gene>
    <name evidence="14" type="primary">ASHR3</name>
</gene>
<evidence type="ECO:0000256" key="2">
    <source>
        <dbReference type="ARBA" id="ARBA00004286"/>
    </source>
</evidence>
<evidence type="ECO:0000259" key="11">
    <source>
        <dbReference type="PROSITE" id="PS50280"/>
    </source>
</evidence>
<organism evidence="14">
    <name type="scientific">Arachis hypogaea</name>
    <name type="common">Peanut</name>
    <dbReference type="NCBI Taxonomy" id="3818"/>
    <lineage>
        <taxon>Eukaryota</taxon>
        <taxon>Viridiplantae</taxon>
        <taxon>Streptophyta</taxon>
        <taxon>Embryophyta</taxon>
        <taxon>Tracheophyta</taxon>
        <taxon>Spermatophyta</taxon>
        <taxon>Magnoliopsida</taxon>
        <taxon>eudicotyledons</taxon>
        <taxon>Gunneridae</taxon>
        <taxon>Pentapetalae</taxon>
        <taxon>rosids</taxon>
        <taxon>fabids</taxon>
        <taxon>Fabales</taxon>
        <taxon>Fabaceae</taxon>
        <taxon>Papilionoideae</taxon>
        <taxon>50 kb inversion clade</taxon>
        <taxon>dalbergioids sensu lato</taxon>
        <taxon>Dalbergieae</taxon>
        <taxon>Pterocarpus clade</taxon>
        <taxon>Arachis</taxon>
    </lineage>
</organism>
<sequence>MPDLGNLSLSETLALPTPADPPVLTNSLHSANLKNLSPPSNTVVYTRYALRQDGIRIHKTHGTEIKVPAVKAANGDAKGLEDGIREFSQKRNKIGSEDPDLEFSLPFLVGASKMVQFNFFSLKSVDFAMNTGGIRIYFCVLVQVECLVCHRLVCPGEELCCSVRGCGGIYHINCAKETMGISNPKKFKCSRHACFVCKQKKQLRCVRCTNAFHEKCAPWPEAVVSLQDNPGHAICWRHPSDWRLDGKLEGSTSDIQEVFRRLPVPYVNEDFKIDLTWKEMETKMEPPSYVHIRRNSYLVKKRSDEDDGAGCTSCSSTCSDDCVCRVQCISCSKSCRCSENCGNRPFRKEKKIKLVKTEHCGWGVEAAETINKGEFIIEYIGEVIDDALCEKRLWDMKYGGAQNFYMCEIRKDFTIDATFKGNMARFLNHGCDPNCVLEKWQVDGETRVGVFASRSIETGDPLTYDYRFVQFGPEVKCQCGAPNCRGFLGVKKKIVKLDICWGWGSKRKRTSAACPAIETHV</sequence>
<dbReference type="SMART" id="SM00317">
    <property type="entry name" value="SET"/>
    <property type="match status" value="1"/>
</dbReference>
<dbReference type="PROSITE" id="PS51215">
    <property type="entry name" value="AWS"/>
    <property type="match status" value="1"/>
</dbReference>
<keyword evidence="7" id="KW-0479">Metal-binding</keyword>
<feature type="domain" description="AWS" evidence="13">
    <location>
        <begin position="307"/>
        <end position="350"/>
    </location>
</feature>
<dbReference type="InterPro" id="IPR050777">
    <property type="entry name" value="SET2_Histone-Lys_MeTrsfase"/>
</dbReference>
<name>A0A8F2FBR0_ARAHY</name>
<keyword evidence="8" id="KW-0863">Zinc-finger</keyword>
<proteinExistence type="evidence at transcript level"/>
<dbReference type="GO" id="GO:0042054">
    <property type="term" value="F:histone methyltransferase activity"/>
    <property type="evidence" value="ECO:0007669"/>
    <property type="project" value="InterPro"/>
</dbReference>
<evidence type="ECO:0000313" key="14">
    <source>
        <dbReference type="EMBL" id="QWT77158.1"/>
    </source>
</evidence>
<dbReference type="AlphaFoldDB" id="A0A8F2FBR0"/>
<dbReference type="SUPFAM" id="SSF82199">
    <property type="entry name" value="SET domain"/>
    <property type="match status" value="1"/>
</dbReference>